<keyword evidence="2" id="KW-1185">Reference proteome</keyword>
<keyword evidence="1" id="KW-0456">Lyase</keyword>
<comment type="caution">
    <text evidence="1">The sequence shown here is derived from an EMBL/GenBank/DDBJ whole genome shotgun (WGS) entry which is preliminary data.</text>
</comment>
<evidence type="ECO:0000313" key="2">
    <source>
        <dbReference type="Proteomes" id="UP001523230"/>
    </source>
</evidence>
<dbReference type="AlphaFoldDB" id="A0ABD4TF64"/>
<evidence type="ECO:0000313" key="1">
    <source>
        <dbReference type="EMBL" id="MCM2466153.1"/>
    </source>
</evidence>
<dbReference type="SUPFAM" id="SSF48371">
    <property type="entry name" value="ARM repeat"/>
    <property type="match status" value="1"/>
</dbReference>
<sequence length="184" mass="20293">MTQSIPPEPEDDRLNSRDLQILISRLSDPDKAVRVEAMRGLVALGRPAIPACIALLQNDDWKVRYRAAEVLGLIGDGEAYASLIAALDDEKDHVRYMAAKGLGLLVDPRAVARLRLMQRDENEFVQRSAARSLGMIGGEDAVLALRAALEGEATEGVRAAILEALHDAENDGRERSERQEFEHR</sequence>
<dbReference type="Pfam" id="PF03130">
    <property type="entry name" value="HEAT_PBS"/>
    <property type="match status" value="1"/>
</dbReference>
<dbReference type="RefSeq" id="WP_250987415.1">
    <property type="nucleotide sequence ID" value="NZ_QFDM01000002.1"/>
</dbReference>
<dbReference type="Proteomes" id="UP001523230">
    <property type="component" value="Unassembled WGS sequence"/>
</dbReference>
<organism evidence="1 2">
    <name type="scientific">Methanoculleus oceani</name>
    <dbReference type="NCBI Taxonomy" id="2184756"/>
    <lineage>
        <taxon>Archaea</taxon>
        <taxon>Methanobacteriati</taxon>
        <taxon>Methanobacteriota</taxon>
        <taxon>Stenosarchaea group</taxon>
        <taxon>Methanomicrobia</taxon>
        <taxon>Methanomicrobiales</taxon>
        <taxon>Methanomicrobiaceae</taxon>
        <taxon>Methanoculleus</taxon>
    </lineage>
</organism>
<accession>A0ABD4TF64</accession>
<dbReference type="InterPro" id="IPR011989">
    <property type="entry name" value="ARM-like"/>
</dbReference>
<dbReference type="InterPro" id="IPR004155">
    <property type="entry name" value="PBS_lyase_HEAT"/>
</dbReference>
<dbReference type="PANTHER" id="PTHR12697:SF5">
    <property type="entry name" value="DEOXYHYPUSINE HYDROXYLASE"/>
    <property type="match status" value="1"/>
</dbReference>
<dbReference type="Gene3D" id="1.25.10.10">
    <property type="entry name" value="Leucine-rich Repeat Variant"/>
    <property type="match status" value="1"/>
</dbReference>
<dbReference type="GO" id="GO:0016829">
    <property type="term" value="F:lyase activity"/>
    <property type="evidence" value="ECO:0007669"/>
    <property type="project" value="UniProtKB-KW"/>
</dbReference>
<dbReference type="PANTHER" id="PTHR12697">
    <property type="entry name" value="PBS LYASE HEAT-LIKE PROTEIN"/>
    <property type="match status" value="1"/>
</dbReference>
<protein>
    <submittedName>
        <fullName evidence="1">PBS lyase</fullName>
    </submittedName>
</protein>
<dbReference type="InterPro" id="IPR016024">
    <property type="entry name" value="ARM-type_fold"/>
</dbReference>
<dbReference type="Pfam" id="PF13646">
    <property type="entry name" value="HEAT_2"/>
    <property type="match status" value="1"/>
</dbReference>
<name>A0ABD4TF64_9EURY</name>
<dbReference type="SMART" id="SM00567">
    <property type="entry name" value="EZ_HEAT"/>
    <property type="match status" value="4"/>
</dbReference>
<gene>
    <name evidence="1" type="ORF">DIC75_07460</name>
</gene>
<proteinExistence type="predicted"/>
<reference evidence="1 2" key="1">
    <citation type="submission" date="2018-05" db="EMBL/GenBank/DDBJ databases">
        <title>Isolation and characterization of genus Methanoculleus species and their viruses from deep sea marine sediment offshore southwestern Taiwan.</title>
        <authorList>
            <person name="Wei W.-H."/>
            <person name="Chen W.-C."/>
            <person name="Lai M.-C."/>
            <person name="Chen S.-C."/>
        </authorList>
    </citation>
    <scope>NUCLEOTIDE SEQUENCE [LARGE SCALE GENOMIC DNA]</scope>
    <source>
        <strain evidence="1 2">CWC-02</strain>
    </source>
</reference>
<dbReference type="EMBL" id="QFDM01000002">
    <property type="protein sequence ID" value="MCM2466153.1"/>
    <property type="molecule type" value="Genomic_DNA"/>
</dbReference>